<name>A0A0F6YG00_9BACT</name>
<gene>
    <name evidence="4" type="ORF">DB32_001321</name>
</gene>
<dbReference type="SUPFAM" id="SSF48317">
    <property type="entry name" value="Acid phosphatase/Vanadium-dependent haloperoxidase"/>
    <property type="match status" value="1"/>
</dbReference>
<dbReference type="OrthoDB" id="9773582at2"/>
<reference evidence="4 5" key="1">
    <citation type="submission" date="2015-03" db="EMBL/GenBank/DDBJ databases">
        <title>Genome assembly of Sandaracinus amylolyticus DSM 53668.</title>
        <authorList>
            <person name="Sharma G."/>
            <person name="Subramanian S."/>
        </authorList>
    </citation>
    <scope>NUCLEOTIDE SEQUENCE [LARGE SCALE GENOMIC DNA]</scope>
    <source>
        <strain evidence="4 5">DSM 53668</strain>
    </source>
</reference>
<dbReference type="AlphaFoldDB" id="A0A0F6YG00"/>
<feature type="transmembrane region" description="Helical" evidence="1">
    <location>
        <begin position="232"/>
        <end position="250"/>
    </location>
</feature>
<dbReference type="KEGG" id="samy:DB32_001321"/>
<dbReference type="EMBL" id="CP011125">
    <property type="protein sequence ID" value="AKF04172.1"/>
    <property type="molecule type" value="Genomic_DNA"/>
</dbReference>
<evidence type="ECO:0000313" key="5">
    <source>
        <dbReference type="Proteomes" id="UP000034883"/>
    </source>
</evidence>
<dbReference type="InterPro" id="IPR000326">
    <property type="entry name" value="PAP2/HPO"/>
</dbReference>
<evidence type="ECO:0000256" key="1">
    <source>
        <dbReference type="SAM" id="Phobius"/>
    </source>
</evidence>
<keyword evidence="2" id="KW-0732">Signal</keyword>
<dbReference type="STRING" id="927083.DB32_001321"/>
<organism evidence="4 5">
    <name type="scientific">Sandaracinus amylolyticus</name>
    <dbReference type="NCBI Taxonomy" id="927083"/>
    <lineage>
        <taxon>Bacteria</taxon>
        <taxon>Pseudomonadati</taxon>
        <taxon>Myxococcota</taxon>
        <taxon>Polyangia</taxon>
        <taxon>Polyangiales</taxon>
        <taxon>Sandaracinaceae</taxon>
        <taxon>Sandaracinus</taxon>
    </lineage>
</organism>
<accession>A0A0F6YG00</accession>
<evidence type="ECO:0000259" key="3">
    <source>
        <dbReference type="Pfam" id="PF01569"/>
    </source>
</evidence>
<proteinExistence type="predicted"/>
<dbReference type="InterPro" id="IPR036938">
    <property type="entry name" value="PAP2/HPO_sf"/>
</dbReference>
<dbReference type="Gene3D" id="1.20.144.10">
    <property type="entry name" value="Phosphatidic acid phosphatase type 2/haloperoxidase"/>
    <property type="match status" value="1"/>
</dbReference>
<feature type="transmembrane region" description="Helical" evidence="1">
    <location>
        <begin position="61"/>
        <end position="83"/>
    </location>
</feature>
<feature type="domain" description="Phosphatidic acid phosphatase type 2/haloperoxidase" evidence="3">
    <location>
        <begin position="154"/>
        <end position="282"/>
    </location>
</feature>
<keyword evidence="1" id="KW-1133">Transmembrane helix</keyword>
<dbReference type="RefSeq" id="WP_053231543.1">
    <property type="nucleotide sequence ID" value="NZ_CP011125.1"/>
</dbReference>
<feature type="signal peptide" evidence="2">
    <location>
        <begin position="1"/>
        <end position="23"/>
    </location>
</feature>
<keyword evidence="5" id="KW-1185">Reference proteome</keyword>
<feature type="chain" id="PRO_5002512797" description="Phosphatidic acid phosphatase type 2/haloperoxidase domain-containing protein" evidence="2">
    <location>
        <begin position="24"/>
        <end position="321"/>
    </location>
</feature>
<sequence length="321" mass="34402">MARAIVIATLLVVVPAISARAQAPGVDAAVDAASEDAPRPRATPERWEYGRSHWQPQWERFGWWNVALTLGAEAAALTIYFVATDPVVRWTQPLPLDRAAQRAFALDTVDDQQMINTVSHVILETMIIWPFLMDSLLLAGAVHGDTDTMLQMLLISAETTAVAQLVTWATNRLTGRVRPRHMDCAPNGTCSDTGMGPVASFASGHALMTYASAGLTCVHHIMNPWILGSSEGAAAMCASSLTLATSVGFLRLMSDLHWASDVVISSVIGSLIGWGMPLALHYARPRPQASGRRADGAQSFTMIVRPGAGDEITGLTLSGIF</sequence>
<dbReference type="Pfam" id="PF01569">
    <property type="entry name" value="PAP2"/>
    <property type="match status" value="1"/>
</dbReference>
<feature type="transmembrane region" description="Helical" evidence="1">
    <location>
        <begin position="121"/>
        <end position="143"/>
    </location>
</feature>
<evidence type="ECO:0000313" key="4">
    <source>
        <dbReference type="EMBL" id="AKF04172.1"/>
    </source>
</evidence>
<evidence type="ECO:0000256" key="2">
    <source>
        <dbReference type="SAM" id="SignalP"/>
    </source>
</evidence>
<feature type="transmembrane region" description="Helical" evidence="1">
    <location>
        <begin position="262"/>
        <end position="283"/>
    </location>
</feature>
<dbReference type="Proteomes" id="UP000034883">
    <property type="component" value="Chromosome"/>
</dbReference>
<protein>
    <recommendedName>
        <fullName evidence="3">Phosphatidic acid phosphatase type 2/haloperoxidase domain-containing protein</fullName>
    </recommendedName>
</protein>
<keyword evidence="1" id="KW-0472">Membrane</keyword>
<keyword evidence="1" id="KW-0812">Transmembrane</keyword>